<reference evidence="1 2" key="1">
    <citation type="submission" date="2021-05" db="EMBL/GenBank/DDBJ databases">
        <title>Novel Bacillus species.</title>
        <authorList>
            <person name="Liu G."/>
        </authorList>
    </citation>
    <scope>NUCLEOTIDE SEQUENCE [LARGE SCALE GENOMIC DNA]</scope>
    <source>
        <strain evidence="2">FJAT-49780</strain>
    </source>
</reference>
<dbReference type="AlphaFoldDB" id="A0A942TGX4"/>
<dbReference type="Proteomes" id="UP000681414">
    <property type="component" value="Unassembled WGS sequence"/>
</dbReference>
<proteinExistence type="predicted"/>
<evidence type="ECO:0000313" key="2">
    <source>
        <dbReference type="Proteomes" id="UP000681414"/>
    </source>
</evidence>
<accession>A0A942TGX4</accession>
<dbReference type="RefSeq" id="WP_213125110.1">
    <property type="nucleotide sequence ID" value="NZ_JAGYPG010000002.1"/>
</dbReference>
<gene>
    <name evidence="1" type="ORF">KHA97_12790</name>
</gene>
<sequence length="223" mass="25770">MKTLLINILFRILFYPLPKISINMDEEKAFNHLFETSCKKADKLIEYNLAIPKYKFLYYVTKNKRVVLHGSNEQEVHAFEPRKQTLYNGEMATAIFATKDPMWPIFYAVLDKNKIIGNIRNGSVSANGNSFFHFYSLTKPTFINEPWTTGMIYLLPEGSFTNVSKGAIQFNEWISEKAVSPIAKMEVEPSDFYFLKKVASHRSDESVVKTWLLYKVRTLIKGA</sequence>
<protein>
    <submittedName>
        <fullName evidence="1">Uncharacterized protein</fullName>
    </submittedName>
</protein>
<name>A0A942TGX4_9BACI</name>
<dbReference type="EMBL" id="JAGYPG010000002">
    <property type="protein sequence ID" value="MBS4195937.1"/>
    <property type="molecule type" value="Genomic_DNA"/>
</dbReference>
<keyword evidence="2" id="KW-1185">Reference proteome</keyword>
<comment type="caution">
    <text evidence="1">The sequence shown here is derived from an EMBL/GenBank/DDBJ whole genome shotgun (WGS) entry which is preliminary data.</text>
</comment>
<evidence type="ECO:0000313" key="1">
    <source>
        <dbReference type="EMBL" id="MBS4195937.1"/>
    </source>
</evidence>
<organism evidence="1 2">
    <name type="scientific">Lederbergia citri</name>
    <dbReference type="NCBI Taxonomy" id="2833580"/>
    <lineage>
        <taxon>Bacteria</taxon>
        <taxon>Bacillati</taxon>
        <taxon>Bacillota</taxon>
        <taxon>Bacilli</taxon>
        <taxon>Bacillales</taxon>
        <taxon>Bacillaceae</taxon>
        <taxon>Lederbergia</taxon>
    </lineage>
</organism>